<dbReference type="Gene3D" id="3.40.50.150">
    <property type="entry name" value="Vaccinia Virus protein VP39"/>
    <property type="match status" value="1"/>
</dbReference>
<dbReference type="SUPFAM" id="SSF52172">
    <property type="entry name" value="CheY-like"/>
    <property type="match status" value="1"/>
</dbReference>
<dbReference type="InterPro" id="IPR003661">
    <property type="entry name" value="HisK_dim/P_dom"/>
</dbReference>
<dbReference type="Pfam" id="PF01739">
    <property type="entry name" value="CheR"/>
    <property type="match status" value="1"/>
</dbReference>
<comment type="subcellular location">
    <subcellularLocation>
        <location evidence="3">Cell inner membrane</location>
        <topology evidence="3">Multi-pass membrane protein</topology>
    </subcellularLocation>
</comment>
<dbReference type="PANTHER" id="PTHR24422:SF27">
    <property type="entry name" value="PROTEIN-GLUTAMATE O-METHYLTRANSFERASE"/>
    <property type="match status" value="1"/>
</dbReference>
<dbReference type="PROSITE" id="PS50112">
    <property type="entry name" value="PAS"/>
    <property type="match status" value="1"/>
</dbReference>
<dbReference type="Pfam" id="PF01339">
    <property type="entry name" value="CheB_methylest"/>
    <property type="match status" value="1"/>
</dbReference>
<dbReference type="InterPro" id="IPR022641">
    <property type="entry name" value="CheR_N"/>
</dbReference>
<dbReference type="Pfam" id="PF02518">
    <property type="entry name" value="HATPase_c"/>
    <property type="match status" value="1"/>
</dbReference>
<dbReference type="InterPro" id="IPR022642">
    <property type="entry name" value="CheR_C"/>
</dbReference>
<dbReference type="InterPro" id="IPR011006">
    <property type="entry name" value="CheY-like_superfamily"/>
</dbReference>
<evidence type="ECO:0000259" key="14">
    <source>
        <dbReference type="PROSITE" id="PS50110"/>
    </source>
</evidence>
<dbReference type="InterPro" id="IPR000673">
    <property type="entry name" value="Sig_transdc_resp-reg_Me-estase"/>
</dbReference>
<keyword evidence="9 19" id="KW-0418">Kinase</keyword>
<feature type="domain" description="PAS" evidence="15">
    <location>
        <begin position="851"/>
        <end position="896"/>
    </location>
</feature>
<dbReference type="PROSITE" id="PS50110">
    <property type="entry name" value="RESPONSE_REGULATORY"/>
    <property type="match status" value="1"/>
</dbReference>
<feature type="modified residue" description="4-aspartylphosphate" evidence="11">
    <location>
        <position position="1291"/>
    </location>
</feature>
<dbReference type="SUPFAM" id="SSF47384">
    <property type="entry name" value="Homodimeric domain of signal transducing histidine kinase"/>
    <property type="match status" value="1"/>
</dbReference>
<feature type="domain" description="Response regulatory" evidence="14">
    <location>
        <begin position="1242"/>
        <end position="1358"/>
    </location>
</feature>
<dbReference type="CDD" id="cd00082">
    <property type="entry name" value="HisKA"/>
    <property type="match status" value="1"/>
</dbReference>
<feature type="domain" description="CheR-type methyltransferase" evidence="18">
    <location>
        <begin position="234"/>
        <end position="476"/>
    </location>
</feature>
<dbReference type="InterPro" id="IPR035965">
    <property type="entry name" value="PAS-like_dom_sf"/>
</dbReference>
<dbReference type="GO" id="GO:0008983">
    <property type="term" value="F:protein-glutamate O-methyltransferase activity"/>
    <property type="evidence" value="ECO:0007669"/>
    <property type="project" value="UniProtKB-EC"/>
</dbReference>
<dbReference type="PROSITE" id="PS50113">
    <property type="entry name" value="PAC"/>
    <property type="match status" value="1"/>
</dbReference>
<dbReference type="PROSITE" id="PS50109">
    <property type="entry name" value="HIS_KIN"/>
    <property type="match status" value="1"/>
</dbReference>
<dbReference type="InterPro" id="IPR000780">
    <property type="entry name" value="CheR_MeTrfase"/>
</dbReference>
<evidence type="ECO:0000259" key="17">
    <source>
        <dbReference type="PROSITE" id="PS50122"/>
    </source>
</evidence>
<evidence type="ECO:0000256" key="9">
    <source>
        <dbReference type="ARBA" id="ARBA00022777"/>
    </source>
</evidence>
<evidence type="ECO:0000259" key="13">
    <source>
        <dbReference type="PROSITE" id="PS50109"/>
    </source>
</evidence>
<dbReference type="SUPFAM" id="SSF53335">
    <property type="entry name" value="S-adenosyl-L-methionine-dependent methyltransferases"/>
    <property type="match status" value="1"/>
</dbReference>
<dbReference type="InterPro" id="IPR036804">
    <property type="entry name" value="CheR_N_sf"/>
</dbReference>
<dbReference type="FunFam" id="3.30.565.10:FF:000006">
    <property type="entry name" value="Sensor histidine kinase WalK"/>
    <property type="match status" value="1"/>
</dbReference>
<dbReference type="InterPro" id="IPR000700">
    <property type="entry name" value="PAS-assoc_C"/>
</dbReference>
<dbReference type="CDD" id="cd00130">
    <property type="entry name" value="PAS"/>
    <property type="match status" value="2"/>
</dbReference>
<gene>
    <name evidence="19" type="primary">rcsC_27</name>
    <name evidence="19" type="ORF">LMG9964_06204</name>
</gene>
<dbReference type="Pfam" id="PF00512">
    <property type="entry name" value="HisKA"/>
    <property type="match status" value="1"/>
</dbReference>
<feature type="active site" evidence="10">
    <location>
        <position position="25"/>
    </location>
</feature>
<evidence type="ECO:0000256" key="4">
    <source>
        <dbReference type="ARBA" id="ARBA00022500"/>
    </source>
</evidence>
<dbReference type="SUPFAM" id="SSF52738">
    <property type="entry name" value="Methylesterase CheB, C-terminal domain"/>
    <property type="match status" value="1"/>
</dbReference>
<evidence type="ECO:0000256" key="11">
    <source>
        <dbReference type="PROSITE-ProRule" id="PRU00169"/>
    </source>
</evidence>
<evidence type="ECO:0000256" key="7">
    <source>
        <dbReference type="ARBA" id="ARBA00022679"/>
    </source>
</evidence>
<feature type="domain" description="Histidine kinase" evidence="13">
    <location>
        <begin position="1001"/>
        <end position="1221"/>
    </location>
</feature>
<evidence type="ECO:0000256" key="6">
    <source>
        <dbReference type="ARBA" id="ARBA00022603"/>
    </source>
</evidence>
<keyword evidence="5 11" id="KW-0597">Phosphoprotein</keyword>
<dbReference type="InterPro" id="IPR050903">
    <property type="entry name" value="Bact_Chemotaxis_MeTrfase"/>
</dbReference>
<dbReference type="GO" id="GO:0008984">
    <property type="term" value="F:protein-glutamate methylesterase activity"/>
    <property type="evidence" value="ECO:0007669"/>
    <property type="project" value="InterPro"/>
</dbReference>
<evidence type="ECO:0000256" key="2">
    <source>
        <dbReference type="ARBA" id="ARBA00001541"/>
    </source>
</evidence>
<dbReference type="Proteomes" id="UP000494102">
    <property type="component" value="Unassembled WGS sequence"/>
</dbReference>
<dbReference type="SMART" id="SM00138">
    <property type="entry name" value="MeTrc"/>
    <property type="match status" value="1"/>
</dbReference>
<reference evidence="19 20" key="1">
    <citation type="submission" date="2020-04" db="EMBL/GenBank/DDBJ databases">
        <authorList>
            <person name="De Canck E."/>
        </authorList>
    </citation>
    <scope>NUCLEOTIDE SEQUENCE [LARGE SCALE GENOMIC DNA]</scope>
    <source>
        <strain evidence="19 20">LMG 9964</strain>
    </source>
</reference>
<dbReference type="Pfam" id="PF13596">
    <property type="entry name" value="PAS_10"/>
    <property type="match status" value="1"/>
</dbReference>
<accession>A0A6J5KID1</accession>
<dbReference type="InterPro" id="IPR035909">
    <property type="entry name" value="CheB_C"/>
</dbReference>
<dbReference type="EC" id="2.7.13.3" evidence="19"/>
<dbReference type="SMART" id="SM00387">
    <property type="entry name" value="HATPase_c"/>
    <property type="match status" value="1"/>
</dbReference>
<dbReference type="SUPFAM" id="SSF55874">
    <property type="entry name" value="ATPase domain of HSP90 chaperone/DNA topoisomerase II/histidine kinase"/>
    <property type="match status" value="1"/>
</dbReference>
<dbReference type="InterPro" id="IPR003594">
    <property type="entry name" value="HATPase_dom"/>
</dbReference>
<dbReference type="GO" id="GO:0000155">
    <property type="term" value="F:phosphorelay sensor kinase activity"/>
    <property type="evidence" value="ECO:0007669"/>
    <property type="project" value="InterPro"/>
</dbReference>
<dbReference type="CDD" id="cd16434">
    <property type="entry name" value="CheB-CheR_fusion"/>
    <property type="match status" value="1"/>
</dbReference>
<dbReference type="SUPFAM" id="SSF47757">
    <property type="entry name" value="Chemotaxis receptor methyltransferase CheR, N-terminal domain"/>
    <property type="match status" value="1"/>
</dbReference>
<feature type="domain" description="PAC" evidence="16">
    <location>
        <begin position="800"/>
        <end position="850"/>
    </location>
</feature>
<dbReference type="Gene3D" id="3.40.50.2300">
    <property type="match status" value="1"/>
</dbReference>
<dbReference type="GeneID" id="27801350"/>
<keyword evidence="6" id="KW-0489">Methyltransferase</keyword>
<dbReference type="InterPro" id="IPR029063">
    <property type="entry name" value="SAM-dependent_MTases_sf"/>
</dbReference>
<feature type="domain" description="CheB-type methylesterase" evidence="17">
    <location>
        <begin position="13"/>
        <end position="202"/>
    </location>
</feature>
<dbReference type="Gene3D" id="1.10.155.10">
    <property type="entry name" value="Chemotaxis receptor methyltransferase CheR, N-terminal domain"/>
    <property type="match status" value="1"/>
</dbReference>
<keyword evidence="4 10" id="KW-0145">Chemotaxis</keyword>
<sequence>MSSVTLPTSASAQYPDFAVVGIGASAGGVQALLRFFENAPAPAGMAFVVVLHLSPDYASQAHTVIQRATHMPVSQVLEPTPIEKDHVYVIPPGRHLSMIDGYLRVSGHDVSRVPPTSIDVFFRSLADAHGSRAVGVVLSGTGADGSVGLGRVRERGGITIVQDPDEAEYGEMPRNALATGMIDLTLPVSQMAARIAELAGKAAQIQLPPASDDVDAGQHAAQPEGSALDAVLALLHERTGHDFSNYKQGTILRRIERRLQVNGLPNIDAYRDFLAGEVDETPKLLADLLIGVTNFFRDQDAFAALERVLQQDLARAGSANEEYRAWIPGCATGEEAYSVAMLLAEGFHRTASRNRLAIFATDVDERAIGIARMASYPSAIANDVTPERVAKFFVTDGSRLRIAKALRETIIFAAHNILRDPPFSRLDLISCRNLLIYLDRKAQTYALSLFHFALRPGGILFLGTAESADFAPDRFEVIDRKHRIYRALPAGASARFGPLDSMWAGTLTGRSYFPVPEPPRAHPPLTLPPPVDRPSEAYGPPWVVVRPDGTIVQRTATAARLLVGPTHERAGSLLDVVEPGSRERVRKALDESTRCAGRYAEDDVPLLTAHGRLPFDLTMRRFRHGLSNDMLLSVTLDAVGEPTADLGATVDESQGSLYGSEEWLQTTLTLAQTSREELRASNEELQAMNEELRSTTEELEASKEELQSLNEELLTVNSELQAKAQESAKVSDDLRNLITLVGVATVFVDRLLHIKRFTSPAESLFNIIPSDIGRSLLDLVNRLDYPELEDDLNSAFEHLRKTEREVRSHDGRWLLARVLPYRTDDDRIDGAILALVDITERRKAQQEARLSEERLRMAAQATHDFAIIVTDEEGNIVSWNAGAQRIFGFVADEVMGGPLDLIFTSADREAGVPALERDRARAGGRAEDERWHATKGGGRVYCSGYLSRIAVAGFSGFAKIVHDATDRKMAEGRQLRKLAQEREDRARVQEANRLKDEFIAVLSHELKNPLNLVHLKAELLLRFPETRELPRVQDAAEAIRRSASAQAQLIDDLRDSSRIKTGKLSLHLAPVDIVDIVASLADAVKEDAEKAGLTIELHLPQSPLVVRADAVRIEQIAWNLMTNAVKFTPAGGNITVRLEQVGNEAHLEVRDTGQGIDPVLLPQVFEMYRQHPAATQRPQAGMGIGLSLVRQLAEMHGGRVTAHSEGQGRGAAFSVRLPIGASASMHVDPAESNDLASLEGLNILVIDDARDSLDALCQLLDLLGLHARGASSAEEGREAAGRESFDLVLTDIHMPDIDGFSVSSLLGSTTGAGTAPVIAMSGDPQPEDEEPLRRAGFSAYLQKPVYFGMLIKAIRKALER</sequence>
<comment type="catalytic activity">
    <reaction evidence="2">
        <text>L-glutamyl-[protein] + S-adenosyl-L-methionine = [protein]-L-glutamate 5-O-methyl ester + S-adenosyl-L-homocysteine</text>
        <dbReference type="Rhea" id="RHEA:24452"/>
        <dbReference type="Rhea" id="RHEA-COMP:10208"/>
        <dbReference type="Rhea" id="RHEA-COMP:10311"/>
        <dbReference type="ChEBI" id="CHEBI:29973"/>
        <dbReference type="ChEBI" id="CHEBI:57856"/>
        <dbReference type="ChEBI" id="CHEBI:59789"/>
        <dbReference type="ChEBI" id="CHEBI:82795"/>
        <dbReference type="EC" id="2.1.1.80"/>
    </reaction>
</comment>
<dbReference type="InterPro" id="IPR001789">
    <property type="entry name" value="Sig_transdc_resp-reg_receiver"/>
</dbReference>
<dbReference type="SMART" id="SM00091">
    <property type="entry name" value="PAS"/>
    <property type="match status" value="3"/>
</dbReference>
<dbReference type="Gene3D" id="3.40.50.180">
    <property type="entry name" value="Methylesterase CheB, C-terminal domain"/>
    <property type="match status" value="1"/>
</dbReference>
<dbReference type="EMBL" id="CADILN010000015">
    <property type="protein sequence ID" value="CAB4052514.1"/>
    <property type="molecule type" value="Genomic_DNA"/>
</dbReference>
<name>A0A6J5KID1_9BURK</name>
<dbReference type="Gene3D" id="1.10.287.130">
    <property type="match status" value="1"/>
</dbReference>
<proteinExistence type="predicted"/>
<dbReference type="Gene3D" id="3.30.565.10">
    <property type="entry name" value="Histidine kinase-like ATPase, C-terminal domain"/>
    <property type="match status" value="1"/>
</dbReference>
<dbReference type="SUPFAM" id="SSF55785">
    <property type="entry name" value="PYP-like sensor domain (PAS domain)"/>
    <property type="match status" value="2"/>
</dbReference>
<dbReference type="PROSITE" id="PS50123">
    <property type="entry name" value="CHER"/>
    <property type="match status" value="1"/>
</dbReference>
<dbReference type="NCBIfam" id="TIGR00229">
    <property type="entry name" value="sensory_box"/>
    <property type="match status" value="1"/>
</dbReference>
<evidence type="ECO:0000259" key="15">
    <source>
        <dbReference type="PROSITE" id="PS50112"/>
    </source>
</evidence>
<evidence type="ECO:0000256" key="10">
    <source>
        <dbReference type="PROSITE-ProRule" id="PRU00050"/>
    </source>
</evidence>
<evidence type="ECO:0000313" key="19">
    <source>
        <dbReference type="EMBL" id="CAB4052514.1"/>
    </source>
</evidence>
<evidence type="ECO:0000256" key="12">
    <source>
        <dbReference type="SAM" id="Coils"/>
    </source>
</evidence>
<dbReference type="PROSITE" id="PS50122">
    <property type="entry name" value="CHEB"/>
    <property type="match status" value="1"/>
</dbReference>
<keyword evidence="7 19" id="KW-0808">Transferase</keyword>
<evidence type="ECO:0000256" key="8">
    <source>
        <dbReference type="ARBA" id="ARBA00022691"/>
    </source>
</evidence>
<dbReference type="GO" id="GO:0000156">
    <property type="term" value="F:phosphorelay response regulator activity"/>
    <property type="evidence" value="ECO:0007669"/>
    <property type="project" value="InterPro"/>
</dbReference>
<dbReference type="InterPro" id="IPR000014">
    <property type="entry name" value="PAS"/>
</dbReference>
<evidence type="ECO:0000259" key="16">
    <source>
        <dbReference type="PROSITE" id="PS50113"/>
    </source>
</evidence>
<evidence type="ECO:0000256" key="3">
    <source>
        <dbReference type="ARBA" id="ARBA00004429"/>
    </source>
</evidence>
<dbReference type="InterPro" id="IPR005467">
    <property type="entry name" value="His_kinase_dom"/>
</dbReference>
<dbReference type="Gene3D" id="3.30.450.20">
    <property type="entry name" value="PAS domain"/>
    <property type="match status" value="2"/>
</dbReference>
<feature type="active site" evidence="10">
    <location>
        <position position="52"/>
    </location>
</feature>
<dbReference type="GO" id="GO:0005886">
    <property type="term" value="C:plasma membrane"/>
    <property type="evidence" value="ECO:0007669"/>
    <property type="project" value="UniProtKB-SubCell"/>
</dbReference>
<keyword evidence="8" id="KW-0949">S-adenosyl-L-methionine</keyword>
<dbReference type="InterPro" id="IPR036097">
    <property type="entry name" value="HisK_dim/P_sf"/>
</dbReference>
<dbReference type="GO" id="GO:0032259">
    <property type="term" value="P:methylation"/>
    <property type="evidence" value="ECO:0007669"/>
    <property type="project" value="UniProtKB-KW"/>
</dbReference>
<dbReference type="Pfam" id="PF00072">
    <property type="entry name" value="Response_reg"/>
    <property type="match status" value="1"/>
</dbReference>
<evidence type="ECO:0000256" key="1">
    <source>
        <dbReference type="ARBA" id="ARBA00000085"/>
    </source>
</evidence>
<dbReference type="SMART" id="SM00388">
    <property type="entry name" value="HisKA"/>
    <property type="match status" value="1"/>
</dbReference>
<dbReference type="Pfam" id="PF13426">
    <property type="entry name" value="PAS_9"/>
    <property type="match status" value="1"/>
</dbReference>
<protein>
    <submittedName>
        <fullName evidence="19">Sensor histidine kinase RcsC</fullName>
        <ecNumber evidence="19">2.7.13.3</ecNumber>
    </submittedName>
</protein>
<feature type="coiled-coil region" evidence="12">
    <location>
        <begin position="668"/>
        <end position="726"/>
    </location>
</feature>
<dbReference type="SMART" id="SM00448">
    <property type="entry name" value="REC"/>
    <property type="match status" value="1"/>
</dbReference>
<feature type="active site" evidence="10">
    <location>
        <position position="144"/>
    </location>
</feature>
<dbReference type="PRINTS" id="PR00996">
    <property type="entry name" value="CHERMTFRASE"/>
</dbReference>
<dbReference type="GO" id="GO:0006935">
    <property type="term" value="P:chemotaxis"/>
    <property type="evidence" value="ECO:0007669"/>
    <property type="project" value="UniProtKB-UniRule"/>
</dbReference>
<keyword evidence="12" id="KW-0175">Coiled coil</keyword>
<evidence type="ECO:0000313" key="20">
    <source>
        <dbReference type="Proteomes" id="UP000494102"/>
    </source>
</evidence>
<dbReference type="GO" id="GO:0005737">
    <property type="term" value="C:cytoplasm"/>
    <property type="evidence" value="ECO:0007669"/>
    <property type="project" value="InterPro"/>
</dbReference>
<evidence type="ECO:0000256" key="5">
    <source>
        <dbReference type="ARBA" id="ARBA00022553"/>
    </source>
</evidence>
<evidence type="ECO:0000259" key="18">
    <source>
        <dbReference type="PROSITE" id="PS50123"/>
    </source>
</evidence>
<comment type="catalytic activity">
    <reaction evidence="1">
        <text>ATP + protein L-histidine = ADP + protein N-phospho-L-histidine.</text>
        <dbReference type="EC" id="2.7.13.3"/>
    </reaction>
</comment>
<dbReference type="RefSeq" id="WP_015004245.1">
    <property type="nucleotide sequence ID" value="NZ_CADILN010000015.1"/>
</dbReference>
<dbReference type="InterPro" id="IPR036890">
    <property type="entry name" value="HATPase_C_sf"/>
</dbReference>
<dbReference type="PANTHER" id="PTHR24422">
    <property type="entry name" value="CHEMOTAXIS PROTEIN METHYLTRANSFERASE"/>
    <property type="match status" value="1"/>
</dbReference>
<organism evidence="19 20">
    <name type="scientific">Paraburkholderia phenoliruptrix</name>
    <dbReference type="NCBI Taxonomy" id="252970"/>
    <lineage>
        <taxon>Bacteria</taxon>
        <taxon>Pseudomonadati</taxon>
        <taxon>Pseudomonadota</taxon>
        <taxon>Betaproteobacteria</taxon>
        <taxon>Burkholderiales</taxon>
        <taxon>Burkholderiaceae</taxon>
        <taxon>Paraburkholderia</taxon>
    </lineage>
</organism>
<keyword evidence="10" id="KW-0378">Hydrolase</keyword>
<dbReference type="Pfam" id="PF03705">
    <property type="entry name" value="CheR_N"/>
    <property type="match status" value="1"/>
</dbReference>